<evidence type="ECO:0000256" key="1">
    <source>
        <dbReference type="SAM" id="SignalP"/>
    </source>
</evidence>
<comment type="caution">
    <text evidence="2">The sequence shown here is derived from an EMBL/GenBank/DDBJ whole genome shotgun (WGS) entry which is preliminary data.</text>
</comment>
<dbReference type="Proteomes" id="UP000653454">
    <property type="component" value="Unassembled WGS sequence"/>
</dbReference>
<accession>A0A8S4FQU8</accession>
<sequence>MIKLLIFFYLWFSLFSTCHNLDLPKQYRKENDTFRFPNTTLTSRRLPRG</sequence>
<reference evidence="2" key="1">
    <citation type="submission" date="2020-11" db="EMBL/GenBank/DDBJ databases">
        <authorList>
            <person name="Whiteford S."/>
        </authorList>
    </citation>
    <scope>NUCLEOTIDE SEQUENCE</scope>
</reference>
<evidence type="ECO:0000313" key="2">
    <source>
        <dbReference type="EMBL" id="CAG9130396.1"/>
    </source>
</evidence>
<proteinExistence type="predicted"/>
<protein>
    <submittedName>
        <fullName evidence="2">(diamondback moth) hypothetical protein</fullName>
    </submittedName>
</protein>
<keyword evidence="1" id="KW-0732">Signal</keyword>
<keyword evidence="3" id="KW-1185">Reference proteome</keyword>
<feature type="signal peptide" evidence="1">
    <location>
        <begin position="1"/>
        <end position="20"/>
    </location>
</feature>
<dbReference type="AlphaFoldDB" id="A0A8S4FQU8"/>
<feature type="chain" id="PRO_5035746215" evidence="1">
    <location>
        <begin position="21"/>
        <end position="49"/>
    </location>
</feature>
<organism evidence="2 3">
    <name type="scientific">Plutella xylostella</name>
    <name type="common">Diamondback moth</name>
    <name type="synonym">Plutella maculipennis</name>
    <dbReference type="NCBI Taxonomy" id="51655"/>
    <lineage>
        <taxon>Eukaryota</taxon>
        <taxon>Metazoa</taxon>
        <taxon>Ecdysozoa</taxon>
        <taxon>Arthropoda</taxon>
        <taxon>Hexapoda</taxon>
        <taxon>Insecta</taxon>
        <taxon>Pterygota</taxon>
        <taxon>Neoptera</taxon>
        <taxon>Endopterygota</taxon>
        <taxon>Lepidoptera</taxon>
        <taxon>Glossata</taxon>
        <taxon>Ditrysia</taxon>
        <taxon>Yponomeutoidea</taxon>
        <taxon>Plutellidae</taxon>
        <taxon>Plutella</taxon>
    </lineage>
</organism>
<gene>
    <name evidence="2" type="ORF">PLXY2_LOCUS9875</name>
</gene>
<evidence type="ECO:0000313" key="3">
    <source>
        <dbReference type="Proteomes" id="UP000653454"/>
    </source>
</evidence>
<feature type="non-terminal residue" evidence="2">
    <location>
        <position position="49"/>
    </location>
</feature>
<name>A0A8S4FQU8_PLUXY</name>
<dbReference type="EMBL" id="CAJHNJ030000041">
    <property type="protein sequence ID" value="CAG9130396.1"/>
    <property type="molecule type" value="Genomic_DNA"/>
</dbReference>